<dbReference type="OrthoDB" id="1684420at2"/>
<dbReference type="Pfam" id="PF23984">
    <property type="entry name" value="DUF7307"/>
    <property type="match status" value="1"/>
</dbReference>
<proteinExistence type="predicted"/>
<organism evidence="2 3">
    <name type="scientific">Natronincola ferrireducens</name>
    <dbReference type="NCBI Taxonomy" id="393762"/>
    <lineage>
        <taxon>Bacteria</taxon>
        <taxon>Bacillati</taxon>
        <taxon>Bacillota</taxon>
        <taxon>Clostridia</taxon>
        <taxon>Peptostreptococcales</taxon>
        <taxon>Natronincolaceae</taxon>
        <taxon>Natronincola</taxon>
    </lineage>
</organism>
<dbReference type="AlphaFoldDB" id="A0A1G9H9F2"/>
<keyword evidence="3" id="KW-1185">Reference proteome</keyword>
<reference evidence="2 3" key="1">
    <citation type="submission" date="2016-10" db="EMBL/GenBank/DDBJ databases">
        <authorList>
            <person name="de Groot N.N."/>
        </authorList>
    </citation>
    <scope>NUCLEOTIDE SEQUENCE [LARGE SCALE GENOMIC DNA]</scope>
    <source>
        <strain evidence="2 3">DSM 18346</strain>
    </source>
</reference>
<dbReference type="InterPro" id="IPR055731">
    <property type="entry name" value="Pam3_gp33-like"/>
</dbReference>
<dbReference type="RefSeq" id="WP_090554279.1">
    <property type="nucleotide sequence ID" value="NZ_FNFP01000008.1"/>
</dbReference>
<protein>
    <submittedName>
        <fullName evidence="2">Uncharacterized protein</fullName>
    </submittedName>
</protein>
<evidence type="ECO:0000256" key="1">
    <source>
        <dbReference type="SAM" id="Coils"/>
    </source>
</evidence>
<accession>A0A1G9H9F2</accession>
<dbReference type="EMBL" id="FNFP01000008">
    <property type="protein sequence ID" value="SDL09549.1"/>
    <property type="molecule type" value="Genomic_DNA"/>
</dbReference>
<dbReference type="Proteomes" id="UP000198718">
    <property type="component" value="Unassembled WGS sequence"/>
</dbReference>
<sequence length="135" mass="15615">MKDLFQLADSLKDLKEWKKQVDEERKEVSSKIEAVEESLSQVMIEEEMQSFNRGGMMYYLNTKLYASAIPERKEALFSALKEEGYGDLVYETVNANSLAAFVREQVEENEDELPQWLEGLVNTYEKTSLGMRKGK</sequence>
<keyword evidence="1" id="KW-0175">Coiled coil</keyword>
<evidence type="ECO:0000313" key="2">
    <source>
        <dbReference type="EMBL" id="SDL09549.1"/>
    </source>
</evidence>
<name>A0A1G9H9F2_9FIRM</name>
<gene>
    <name evidence="2" type="ORF">SAMN05660472_02593</name>
</gene>
<evidence type="ECO:0000313" key="3">
    <source>
        <dbReference type="Proteomes" id="UP000198718"/>
    </source>
</evidence>
<feature type="coiled-coil region" evidence="1">
    <location>
        <begin position="7"/>
        <end position="38"/>
    </location>
</feature>
<dbReference type="STRING" id="393762.SAMN05660472_02593"/>